<evidence type="ECO:0000313" key="8">
    <source>
        <dbReference type="EMBL" id="GAA4019316.1"/>
    </source>
</evidence>
<comment type="caution">
    <text evidence="8">The sequence shown here is derived from an EMBL/GenBank/DDBJ whole genome shotgun (WGS) entry which is preliminary data.</text>
</comment>
<dbReference type="PROSITE" id="PS00059">
    <property type="entry name" value="ADH_ZINC"/>
    <property type="match status" value="1"/>
</dbReference>
<dbReference type="SUPFAM" id="SSF50129">
    <property type="entry name" value="GroES-like"/>
    <property type="match status" value="1"/>
</dbReference>
<dbReference type="InterPro" id="IPR013154">
    <property type="entry name" value="ADH-like_N"/>
</dbReference>
<dbReference type="EMBL" id="BAABAL010000018">
    <property type="protein sequence ID" value="GAA4019316.1"/>
    <property type="molecule type" value="Genomic_DNA"/>
</dbReference>
<name>A0ABP7T0W1_9PSEU</name>
<accession>A0ABP7T0W1</accession>
<dbReference type="SMART" id="SM00829">
    <property type="entry name" value="PKS_ER"/>
    <property type="match status" value="1"/>
</dbReference>
<organism evidence="8 9">
    <name type="scientific">Allokutzneria multivorans</name>
    <dbReference type="NCBI Taxonomy" id="1142134"/>
    <lineage>
        <taxon>Bacteria</taxon>
        <taxon>Bacillati</taxon>
        <taxon>Actinomycetota</taxon>
        <taxon>Actinomycetes</taxon>
        <taxon>Pseudonocardiales</taxon>
        <taxon>Pseudonocardiaceae</taxon>
        <taxon>Allokutzneria</taxon>
    </lineage>
</organism>
<dbReference type="InterPro" id="IPR020843">
    <property type="entry name" value="ER"/>
</dbReference>
<evidence type="ECO:0000256" key="4">
    <source>
        <dbReference type="ARBA" id="ARBA00022833"/>
    </source>
</evidence>
<evidence type="ECO:0000259" key="7">
    <source>
        <dbReference type="SMART" id="SM00829"/>
    </source>
</evidence>
<evidence type="ECO:0000256" key="6">
    <source>
        <dbReference type="RuleBase" id="RU361277"/>
    </source>
</evidence>
<keyword evidence="5" id="KW-0560">Oxidoreductase</keyword>
<proteinExistence type="inferred from homology"/>
<dbReference type="Proteomes" id="UP001501747">
    <property type="component" value="Unassembled WGS sequence"/>
</dbReference>
<evidence type="ECO:0000256" key="1">
    <source>
        <dbReference type="ARBA" id="ARBA00001947"/>
    </source>
</evidence>
<evidence type="ECO:0000313" key="9">
    <source>
        <dbReference type="Proteomes" id="UP001501747"/>
    </source>
</evidence>
<dbReference type="PANTHER" id="PTHR43350">
    <property type="entry name" value="NAD-DEPENDENT ALCOHOL DEHYDROGENASE"/>
    <property type="match status" value="1"/>
</dbReference>
<comment type="cofactor">
    <cofactor evidence="1 6">
        <name>Zn(2+)</name>
        <dbReference type="ChEBI" id="CHEBI:29105"/>
    </cofactor>
</comment>
<dbReference type="SUPFAM" id="SSF51735">
    <property type="entry name" value="NAD(P)-binding Rossmann-fold domains"/>
    <property type="match status" value="1"/>
</dbReference>
<gene>
    <name evidence="8" type="ORF">GCM10022247_48720</name>
</gene>
<dbReference type="Gene3D" id="3.90.180.10">
    <property type="entry name" value="Medium-chain alcohol dehydrogenases, catalytic domain"/>
    <property type="match status" value="1"/>
</dbReference>
<dbReference type="CDD" id="cd08254">
    <property type="entry name" value="hydroxyacyl_CoA_DH"/>
    <property type="match status" value="1"/>
</dbReference>
<evidence type="ECO:0000256" key="2">
    <source>
        <dbReference type="ARBA" id="ARBA00008072"/>
    </source>
</evidence>
<evidence type="ECO:0000256" key="3">
    <source>
        <dbReference type="ARBA" id="ARBA00022723"/>
    </source>
</evidence>
<feature type="domain" description="Enoyl reductase (ER)" evidence="7">
    <location>
        <begin position="11"/>
        <end position="351"/>
    </location>
</feature>
<sequence length="353" mass="36980">MVGVTATMLAGRLDLTTKRFAVEEVPVPRPARNEVLVAVRASGVCLSDLHLIGGAFTPAYNPAKAVTLGHEVAGVIEALGADVPDRLRVGQRVALQAGQSCGACDNCVRALSPCLRVLTRGVDYDGGWAEYTVARHDTVVPIPDSLPFEQAAIIPDAVSTPYAAIVTTAQVTVGESAGVWGTGGLGTHAVQVLRLVGSAPIIAIDPNKAARERALGFGADTALDPLAEDFAEQLRAATGGRGLDHAFDFAGSGAARKQAAKSLSRKGKLVLAGLTPEQLEIGDSIGFCFEQQQVMGHYGSLPQHVEDLIALAGHGRLDFSRSITDRIPLAEAERAVKQLHDKVGDPIRLVLTP</sequence>
<comment type="similarity">
    <text evidence="2 6">Belongs to the zinc-containing alcohol dehydrogenase family.</text>
</comment>
<reference evidence="9" key="1">
    <citation type="journal article" date="2019" name="Int. J. Syst. Evol. Microbiol.">
        <title>The Global Catalogue of Microorganisms (GCM) 10K type strain sequencing project: providing services to taxonomists for standard genome sequencing and annotation.</title>
        <authorList>
            <consortium name="The Broad Institute Genomics Platform"/>
            <consortium name="The Broad Institute Genome Sequencing Center for Infectious Disease"/>
            <person name="Wu L."/>
            <person name="Ma J."/>
        </authorList>
    </citation>
    <scope>NUCLEOTIDE SEQUENCE [LARGE SCALE GENOMIC DNA]</scope>
    <source>
        <strain evidence="9">JCM 17342</strain>
    </source>
</reference>
<protein>
    <submittedName>
        <fullName evidence="8">Zinc-binding dehydrogenase</fullName>
    </submittedName>
</protein>
<dbReference type="PANTHER" id="PTHR43350:SF17">
    <property type="entry name" value="NAD-DEPENDENT ALCOHOL DEHYDROGENASE"/>
    <property type="match status" value="1"/>
</dbReference>
<dbReference type="InterPro" id="IPR013149">
    <property type="entry name" value="ADH-like_C"/>
</dbReference>
<dbReference type="InterPro" id="IPR002328">
    <property type="entry name" value="ADH_Zn_CS"/>
</dbReference>
<keyword evidence="9" id="KW-1185">Reference proteome</keyword>
<dbReference type="InterPro" id="IPR011032">
    <property type="entry name" value="GroES-like_sf"/>
</dbReference>
<dbReference type="InterPro" id="IPR036291">
    <property type="entry name" value="NAD(P)-bd_dom_sf"/>
</dbReference>
<dbReference type="Pfam" id="PF08240">
    <property type="entry name" value="ADH_N"/>
    <property type="match status" value="1"/>
</dbReference>
<keyword evidence="4 6" id="KW-0862">Zinc</keyword>
<dbReference type="Pfam" id="PF00107">
    <property type="entry name" value="ADH_zinc_N"/>
    <property type="match status" value="1"/>
</dbReference>
<keyword evidence="3 6" id="KW-0479">Metal-binding</keyword>
<evidence type="ECO:0000256" key="5">
    <source>
        <dbReference type="ARBA" id="ARBA00023002"/>
    </source>
</evidence>